<comment type="caution">
    <text evidence="2">The sequence shown here is derived from an EMBL/GenBank/DDBJ whole genome shotgun (WGS) entry which is preliminary data.</text>
</comment>
<reference evidence="2 3" key="1">
    <citation type="journal article" date="2018" name="Int. J. Syst. Evol. Microbiol.">
        <title>Parvibium lacunae gen. nov., sp. nov., a new member of the family Alcaligenaceae isolated from a freshwater pond.</title>
        <authorList>
            <person name="Chen W.M."/>
            <person name="Xie P.B."/>
            <person name="Hsu M.Y."/>
            <person name="Sheu S.Y."/>
        </authorList>
    </citation>
    <scope>NUCLEOTIDE SEQUENCE [LARGE SCALE GENOMIC DNA]</scope>
    <source>
        <strain evidence="2 3">KMB9</strain>
    </source>
</reference>
<sequence length="159" mass="18370">MGILAWLLGGCSDLARELDPFMQLKSGMSGAQVIDKVGPPQYQQAMPTGEIRWDYTLGPEGQQNYFLWFDGTLNFQRLEPLLSRQNFSQIHTGMTAMAVREKLGPYFYERVYPFKEGVTREWRFADTPSSQTELFYIEFDAQERVQATGYRPDPRQEHG</sequence>
<protein>
    <submittedName>
        <fullName evidence="2">Outer membrane protein assembly factor BamE</fullName>
    </submittedName>
</protein>
<dbReference type="InterPro" id="IPR037873">
    <property type="entry name" value="BamE-like"/>
</dbReference>
<accession>A0A368KYH3</accession>
<keyword evidence="1" id="KW-0732">Signal</keyword>
<evidence type="ECO:0000313" key="3">
    <source>
        <dbReference type="Proteomes" id="UP000252357"/>
    </source>
</evidence>
<name>A0A368KYH3_9BURK</name>
<dbReference type="Proteomes" id="UP000252357">
    <property type="component" value="Unassembled WGS sequence"/>
</dbReference>
<dbReference type="Gene3D" id="3.30.1450.10">
    <property type="match status" value="2"/>
</dbReference>
<gene>
    <name evidence="2" type="ORF">DU000_12225</name>
</gene>
<proteinExistence type="predicted"/>
<dbReference type="AlphaFoldDB" id="A0A368KYH3"/>
<organism evidence="2 3">
    <name type="scientific">Parvibium lacunae</name>
    <dbReference type="NCBI Taxonomy" id="1888893"/>
    <lineage>
        <taxon>Bacteria</taxon>
        <taxon>Pseudomonadati</taxon>
        <taxon>Pseudomonadota</taxon>
        <taxon>Betaproteobacteria</taxon>
        <taxon>Burkholderiales</taxon>
        <taxon>Alcaligenaceae</taxon>
        <taxon>Parvibium</taxon>
    </lineage>
</organism>
<dbReference type="EMBL" id="QPGB01000007">
    <property type="protein sequence ID" value="RCS56486.1"/>
    <property type="molecule type" value="Genomic_DNA"/>
</dbReference>
<evidence type="ECO:0000313" key="2">
    <source>
        <dbReference type="EMBL" id="RCS56486.1"/>
    </source>
</evidence>
<evidence type="ECO:0000256" key="1">
    <source>
        <dbReference type="ARBA" id="ARBA00022729"/>
    </source>
</evidence>
<keyword evidence="3" id="KW-1185">Reference proteome</keyword>